<dbReference type="SUPFAM" id="SSF51905">
    <property type="entry name" value="FAD/NAD(P)-binding domain"/>
    <property type="match status" value="1"/>
</dbReference>
<feature type="domain" description="FAD-binding" evidence="1">
    <location>
        <begin position="9"/>
        <end position="41"/>
    </location>
</feature>
<dbReference type="Pfam" id="PF01494">
    <property type="entry name" value="FAD_binding_3"/>
    <property type="match status" value="1"/>
</dbReference>
<evidence type="ECO:0000313" key="2">
    <source>
        <dbReference type="EMBL" id="ADK86391.1"/>
    </source>
</evidence>
<dbReference type="EMBL" id="CP002085">
    <property type="protein sequence ID" value="ADK86391.1"/>
    <property type="molecule type" value="Genomic_DNA"/>
</dbReference>
<dbReference type="PANTHER" id="PTHR42685">
    <property type="entry name" value="GERANYLGERANYL DIPHOSPHATE REDUCTASE"/>
    <property type="match status" value="1"/>
</dbReference>
<dbReference type="Proteomes" id="UP000009047">
    <property type="component" value="Chromosome"/>
</dbReference>
<accession>E1QLF6</accession>
<dbReference type="OrthoDB" id="9799983at2"/>
<dbReference type="KEGG" id="dbr:Deba_3038"/>
<dbReference type="eggNOG" id="COG0644">
    <property type="taxonomic scope" value="Bacteria"/>
</dbReference>
<organism evidence="2 3">
    <name type="scientific">Desulfarculus baarsii (strain ATCC 33931 / DSM 2075 / LMG 7858 / VKM B-1802 / 2st14)</name>
    <dbReference type="NCBI Taxonomy" id="644282"/>
    <lineage>
        <taxon>Bacteria</taxon>
        <taxon>Pseudomonadati</taxon>
        <taxon>Thermodesulfobacteriota</taxon>
        <taxon>Desulfarculia</taxon>
        <taxon>Desulfarculales</taxon>
        <taxon>Desulfarculaceae</taxon>
        <taxon>Desulfarculus</taxon>
    </lineage>
</organism>
<dbReference type="InterPro" id="IPR050407">
    <property type="entry name" value="Geranylgeranyl_reductase"/>
</dbReference>
<evidence type="ECO:0000313" key="3">
    <source>
        <dbReference type="Proteomes" id="UP000009047"/>
    </source>
</evidence>
<dbReference type="AlphaFoldDB" id="E1QLF6"/>
<proteinExistence type="predicted"/>
<dbReference type="InterPro" id="IPR002938">
    <property type="entry name" value="FAD-bd"/>
</dbReference>
<dbReference type="Gene3D" id="3.50.50.60">
    <property type="entry name" value="FAD/NAD(P)-binding domain"/>
    <property type="match status" value="1"/>
</dbReference>
<dbReference type="HOGENOM" id="CLU_024648_0_0_7"/>
<keyword evidence="3" id="KW-1185">Reference proteome</keyword>
<dbReference type="PRINTS" id="PR00420">
    <property type="entry name" value="RNGMNOXGNASE"/>
</dbReference>
<evidence type="ECO:0000259" key="1">
    <source>
        <dbReference type="Pfam" id="PF01494"/>
    </source>
</evidence>
<dbReference type="PANTHER" id="PTHR42685:SF22">
    <property type="entry name" value="CONDITIONED MEDIUM FACTOR RECEPTOR 1"/>
    <property type="match status" value="1"/>
</dbReference>
<name>E1QLF6_DESB2</name>
<protein>
    <submittedName>
        <fullName evidence="2">Lycopene beta and epsilon cyclase</fullName>
    </submittedName>
</protein>
<dbReference type="RefSeq" id="WP_013259828.1">
    <property type="nucleotide sequence ID" value="NC_014365.1"/>
</dbReference>
<sequence>MRRPQKIAVDVAIVGAGPAGLLAAQAAARAGAWTLIIEAKAQVGWPNHCAEWLPGLVLGQGQVPAEAPRARVGELECRAGQTRAVARVAGVVVDRPTWQKALAEEALWWGGSLTCRARALGLDEDGRLLVAGPAGRFAVRAGAVIVADGALSPLARALGLGRQAGAPAINLEVEAGPRPCRPAVEFWPELFGYGWSFPKGATVNIGLGGVTLGRRRLPALLAAWRESLLAQGLIGPGVVRRGGGWLGHDGPRAAFVRGPGQTPLLLCGDAAGLGHPCTGAGLPQAVDSGLLAGAAAADLARGVAGAGPAYQAELTARFGQYLGRGLAARQGAWALWRADWPAAARRYWPLWPAEAGR</sequence>
<reference evidence="2 3" key="1">
    <citation type="journal article" date="2010" name="Stand. Genomic Sci.">
        <title>Complete genome sequence of Desulfarculus baarsii type strain (2st14).</title>
        <authorList>
            <person name="Sun H."/>
            <person name="Spring S."/>
            <person name="Lapidus A."/>
            <person name="Davenport K."/>
            <person name="Del Rio T.G."/>
            <person name="Tice H."/>
            <person name="Nolan M."/>
            <person name="Copeland A."/>
            <person name="Cheng J.F."/>
            <person name="Lucas S."/>
            <person name="Tapia R."/>
            <person name="Goodwin L."/>
            <person name="Pitluck S."/>
            <person name="Ivanova N."/>
            <person name="Pagani I."/>
            <person name="Mavromatis K."/>
            <person name="Ovchinnikova G."/>
            <person name="Pati A."/>
            <person name="Chen A."/>
            <person name="Palaniappan K."/>
            <person name="Hauser L."/>
            <person name="Chang Y.J."/>
            <person name="Jeffries C.D."/>
            <person name="Detter J.C."/>
            <person name="Han C."/>
            <person name="Rohde M."/>
            <person name="Brambilla E."/>
            <person name="Goker M."/>
            <person name="Woyke T."/>
            <person name="Bristow J."/>
            <person name="Eisen J.A."/>
            <person name="Markowitz V."/>
            <person name="Hugenholtz P."/>
            <person name="Kyrpides N.C."/>
            <person name="Klenk H.P."/>
            <person name="Land M."/>
        </authorList>
    </citation>
    <scope>NUCLEOTIDE SEQUENCE [LARGE SCALE GENOMIC DNA]</scope>
    <source>
        <strain evidence="3">ATCC 33931 / DSM 2075 / LMG 7858 / VKM B-1802 / 2st14</strain>
    </source>
</reference>
<dbReference type="STRING" id="644282.Deba_3038"/>
<gene>
    <name evidence="2" type="ordered locus">Deba_3038</name>
</gene>
<dbReference type="InterPro" id="IPR036188">
    <property type="entry name" value="FAD/NAD-bd_sf"/>
</dbReference>
<dbReference type="Gene3D" id="3.30.9.10">
    <property type="entry name" value="D-Amino Acid Oxidase, subunit A, domain 2"/>
    <property type="match status" value="1"/>
</dbReference>